<proteinExistence type="predicted"/>
<accession>A0AAV9AYN9</accession>
<evidence type="ECO:0000313" key="2">
    <source>
        <dbReference type="Proteomes" id="UP001179952"/>
    </source>
</evidence>
<gene>
    <name evidence="1" type="ORF">QJS04_geneDACA005062</name>
</gene>
<dbReference type="EMBL" id="JAUJYN010000006">
    <property type="protein sequence ID" value="KAK1269117.1"/>
    <property type="molecule type" value="Genomic_DNA"/>
</dbReference>
<name>A0AAV9AYN9_ACOGR</name>
<keyword evidence="2" id="KW-1185">Reference proteome</keyword>
<protein>
    <submittedName>
        <fullName evidence="1">Uncharacterized protein</fullName>
    </submittedName>
</protein>
<sequence length="65" mass="7424">MIMKAIVRDKFINKKAFRASDAAPQKLDKVLVMNTTYQVDFIEEVINPLPCVEKQSLYGHGLSIR</sequence>
<comment type="caution">
    <text evidence="1">The sequence shown here is derived from an EMBL/GenBank/DDBJ whole genome shotgun (WGS) entry which is preliminary data.</text>
</comment>
<reference evidence="1" key="1">
    <citation type="journal article" date="2023" name="Nat. Commun.">
        <title>Diploid and tetraploid genomes of Acorus and the evolution of monocots.</title>
        <authorList>
            <person name="Ma L."/>
            <person name="Liu K.W."/>
            <person name="Li Z."/>
            <person name="Hsiao Y.Y."/>
            <person name="Qi Y."/>
            <person name="Fu T."/>
            <person name="Tang G.D."/>
            <person name="Zhang D."/>
            <person name="Sun W.H."/>
            <person name="Liu D.K."/>
            <person name="Li Y."/>
            <person name="Chen G.Z."/>
            <person name="Liu X.D."/>
            <person name="Liao X.Y."/>
            <person name="Jiang Y.T."/>
            <person name="Yu X."/>
            <person name="Hao Y."/>
            <person name="Huang J."/>
            <person name="Zhao X.W."/>
            <person name="Ke S."/>
            <person name="Chen Y.Y."/>
            <person name="Wu W.L."/>
            <person name="Hsu J.L."/>
            <person name="Lin Y.F."/>
            <person name="Huang M.D."/>
            <person name="Li C.Y."/>
            <person name="Huang L."/>
            <person name="Wang Z.W."/>
            <person name="Zhao X."/>
            <person name="Zhong W.Y."/>
            <person name="Peng D.H."/>
            <person name="Ahmad S."/>
            <person name="Lan S."/>
            <person name="Zhang J.S."/>
            <person name="Tsai W.C."/>
            <person name="Van de Peer Y."/>
            <person name="Liu Z.J."/>
        </authorList>
    </citation>
    <scope>NUCLEOTIDE SEQUENCE</scope>
    <source>
        <strain evidence="1">SCP</strain>
    </source>
</reference>
<organism evidence="1 2">
    <name type="scientific">Acorus gramineus</name>
    <name type="common">Dwarf sweet flag</name>
    <dbReference type="NCBI Taxonomy" id="55184"/>
    <lineage>
        <taxon>Eukaryota</taxon>
        <taxon>Viridiplantae</taxon>
        <taxon>Streptophyta</taxon>
        <taxon>Embryophyta</taxon>
        <taxon>Tracheophyta</taxon>
        <taxon>Spermatophyta</taxon>
        <taxon>Magnoliopsida</taxon>
        <taxon>Liliopsida</taxon>
        <taxon>Acoraceae</taxon>
        <taxon>Acorus</taxon>
    </lineage>
</organism>
<dbReference type="AlphaFoldDB" id="A0AAV9AYN9"/>
<dbReference type="Proteomes" id="UP001179952">
    <property type="component" value="Unassembled WGS sequence"/>
</dbReference>
<evidence type="ECO:0000313" key="1">
    <source>
        <dbReference type="EMBL" id="KAK1269117.1"/>
    </source>
</evidence>
<reference evidence="1" key="2">
    <citation type="submission" date="2023-06" db="EMBL/GenBank/DDBJ databases">
        <authorList>
            <person name="Ma L."/>
            <person name="Liu K.-W."/>
            <person name="Li Z."/>
            <person name="Hsiao Y.-Y."/>
            <person name="Qi Y."/>
            <person name="Fu T."/>
            <person name="Tang G."/>
            <person name="Zhang D."/>
            <person name="Sun W.-H."/>
            <person name="Liu D.-K."/>
            <person name="Li Y."/>
            <person name="Chen G.-Z."/>
            <person name="Liu X.-D."/>
            <person name="Liao X.-Y."/>
            <person name="Jiang Y.-T."/>
            <person name="Yu X."/>
            <person name="Hao Y."/>
            <person name="Huang J."/>
            <person name="Zhao X.-W."/>
            <person name="Ke S."/>
            <person name="Chen Y.-Y."/>
            <person name="Wu W.-L."/>
            <person name="Hsu J.-L."/>
            <person name="Lin Y.-F."/>
            <person name="Huang M.-D."/>
            <person name="Li C.-Y."/>
            <person name="Huang L."/>
            <person name="Wang Z.-W."/>
            <person name="Zhao X."/>
            <person name="Zhong W.-Y."/>
            <person name="Peng D.-H."/>
            <person name="Ahmad S."/>
            <person name="Lan S."/>
            <person name="Zhang J.-S."/>
            <person name="Tsai W.-C."/>
            <person name="Van De Peer Y."/>
            <person name="Liu Z.-J."/>
        </authorList>
    </citation>
    <scope>NUCLEOTIDE SEQUENCE</scope>
    <source>
        <strain evidence="1">SCP</strain>
        <tissue evidence="1">Leaves</tissue>
    </source>
</reference>